<feature type="compositionally biased region" description="Basic residues" evidence="1">
    <location>
        <begin position="53"/>
        <end position="63"/>
    </location>
</feature>
<protein>
    <submittedName>
        <fullName evidence="2">Uncharacterized protein</fullName>
    </submittedName>
</protein>
<proteinExistence type="predicted"/>
<feature type="compositionally biased region" description="Basic and acidic residues" evidence="1">
    <location>
        <begin position="64"/>
        <end position="73"/>
    </location>
</feature>
<evidence type="ECO:0000256" key="1">
    <source>
        <dbReference type="SAM" id="MobiDB-lite"/>
    </source>
</evidence>
<name>A0AAV1RKY5_9ROSI</name>
<organism evidence="2 3">
    <name type="scientific">Dovyalis caffra</name>
    <dbReference type="NCBI Taxonomy" id="77055"/>
    <lineage>
        <taxon>Eukaryota</taxon>
        <taxon>Viridiplantae</taxon>
        <taxon>Streptophyta</taxon>
        <taxon>Embryophyta</taxon>
        <taxon>Tracheophyta</taxon>
        <taxon>Spermatophyta</taxon>
        <taxon>Magnoliopsida</taxon>
        <taxon>eudicotyledons</taxon>
        <taxon>Gunneridae</taxon>
        <taxon>Pentapetalae</taxon>
        <taxon>rosids</taxon>
        <taxon>fabids</taxon>
        <taxon>Malpighiales</taxon>
        <taxon>Salicaceae</taxon>
        <taxon>Flacourtieae</taxon>
        <taxon>Dovyalis</taxon>
    </lineage>
</organism>
<feature type="region of interest" description="Disordered" evidence="1">
    <location>
        <begin position="1"/>
        <end position="25"/>
    </location>
</feature>
<dbReference type="AlphaFoldDB" id="A0AAV1RKY5"/>
<comment type="caution">
    <text evidence="2">The sequence shown here is derived from an EMBL/GenBank/DDBJ whole genome shotgun (WGS) entry which is preliminary data.</text>
</comment>
<sequence>MLHAIAPAQPDVDHQPPTPPHHRNCFTEMSMGLELNVRVEEGTEKSCLPTEKSKRKVPKRIHKAEREKLNVSN</sequence>
<accession>A0AAV1RKY5</accession>
<evidence type="ECO:0000313" key="3">
    <source>
        <dbReference type="Proteomes" id="UP001314170"/>
    </source>
</evidence>
<evidence type="ECO:0000313" key="2">
    <source>
        <dbReference type="EMBL" id="CAK7337106.1"/>
    </source>
</evidence>
<dbReference type="Proteomes" id="UP001314170">
    <property type="component" value="Unassembled WGS sequence"/>
</dbReference>
<keyword evidence="3" id="KW-1185">Reference proteome</keyword>
<reference evidence="2 3" key="1">
    <citation type="submission" date="2024-01" db="EMBL/GenBank/DDBJ databases">
        <authorList>
            <person name="Waweru B."/>
        </authorList>
    </citation>
    <scope>NUCLEOTIDE SEQUENCE [LARGE SCALE GENOMIC DNA]</scope>
</reference>
<feature type="region of interest" description="Disordered" evidence="1">
    <location>
        <begin position="42"/>
        <end position="73"/>
    </location>
</feature>
<dbReference type="EMBL" id="CAWUPB010001010">
    <property type="protein sequence ID" value="CAK7337106.1"/>
    <property type="molecule type" value="Genomic_DNA"/>
</dbReference>
<gene>
    <name evidence="2" type="ORF">DCAF_LOCUS12133</name>
</gene>